<keyword evidence="2" id="KW-1185">Reference proteome</keyword>
<evidence type="ECO:0000313" key="2">
    <source>
        <dbReference type="Proteomes" id="UP000791440"/>
    </source>
</evidence>
<organism evidence="1 2">
    <name type="scientific">Manduca sexta</name>
    <name type="common">Tobacco hawkmoth</name>
    <name type="synonym">Tobacco hornworm</name>
    <dbReference type="NCBI Taxonomy" id="7130"/>
    <lineage>
        <taxon>Eukaryota</taxon>
        <taxon>Metazoa</taxon>
        <taxon>Ecdysozoa</taxon>
        <taxon>Arthropoda</taxon>
        <taxon>Hexapoda</taxon>
        <taxon>Insecta</taxon>
        <taxon>Pterygota</taxon>
        <taxon>Neoptera</taxon>
        <taxon>Endopterygota</taxon>
        <taxon>Lepidoptera</taxon>
        <taxon>Glossata</taxon>
        <taxon>Ditrysia</taxon>
        <taxon>Bombycoidea</taxon>
        <taxon>Sphingidae</taxon>
        <taxon>Sphinginae</taxon>
        <taxon>Sphingini</taxon>
        <taxon>Manduca</taxon>
    </lineage>
</organism>
<evidence type="ECO:0000313" key="1">
    <source>
        <dbReference type="EMBL" id="KAG6448476.1"/>
    </source>
</evidence>
<accession>A0A922CJN2</accession>
<name>A0A922CJN2_MANSE</name>
<sequence length="114" mass="12724">MPTGCIEIGYYNSIKTTLNSLCKVQTALLTLDGDQRHATYTKTHLNKTALSLQCSTTVVKLRCFVARGSKTGETGVHRARGPLAATPTVHCTAKEKINSRAQLRYHSDLHWYRF</sequence>
<reference evidence="1" key="1">
    <citation type="journal article" date="2016" name="Insect Biochem. Mol. Biol.">
        <title>Multifaceted biological insights from a draft genome sequence of the tobacco hornworm moth, Manduca sexta.</title>
        <authorList>
            <person name="Kanost M.R."/>
            <person name="Arrese E.L."/>
            <person name="Cao X."/>
            <person name="Chen Y.R."/>
            <person name="Chellapilla S."/>
            <person name="Goldsmith M.R."/>
            <person name="Grosse-Wilde E."/>
            <person name="Heckel D.G."/>
            <person name="Herndon N."/>
            <person name="Jiang H."/>
            <person name="Papanicolaou A."/>
            <person name="Qu J."/>
            <person name="Soulages J.L."/>
            <person name="Vogel H."/>
            <person name="Walters J."/>
            <person name="Waterhouse R.M."/>
            <person name="Ahn S.J."/>
            <person name="Almeida F.C."/>
            <person name="An C."/>
            <person name="Aqrawi P."/>
            <person name="Bretschneider A."/>
            <person name="Bryant W.B."/>
            <person name="Bucks S."/>
            <person name="Chao H."/>
            <person name="Chevignon G."/>
            <person name="Christen J.M."/>
            <person name="Clarke D.F."/>
            <person name="Dittmer N.T."/>
            <person name="Ferguson L.C.F."/>
            <person name="Garavelou S."/>
            <person name="Gordon K.H.J."/>
            <person name="Gunaratna R.T."/>
            <person name="Han Y."/>
            <person name="Hauser F."/>
            <person name="He Y."/>
            <person name="Heidel-Fischer H."/>
            <person name="Hirsh A."/>
            <person name="Hu Y."/>
            <person name="Jiang H."/>
            <person name="Kalra D."/>
            <person name="Klinner C."/>
            <person name="Konig C."/>
            <person name="Kovar C."/>
            <person name="Kroll A.R."/>
            <person name="Kuwar S.S."/>
            <person name="Lee S.L."/>
            <person name="Lehman R."/>
            <person name="Li K."/>
            <person name="Li Z."/>
            <person name="Liang H."/>
            <person name="Lovelace S."/>
            <person name="Lu Z."/>
            <person name="Mansfield J.H."/>
            <person name="McCulloch K.J."/>
            <person name="Mathew T."/>
            <person name="Morton B."/>
            <person name="Muzny D.M."/>
            <person name="Neunemann D."/>
            <person name="Ongeri F."/>
            <person name="Pauchet Y."/>
            <person name="Pu L.L."/>
            <person name="Pyrousis I."/>
            <person name="Rao X.J."/>
            <person name="Redding A."/>
            <person name="Roesel C."/>
            <person name="Sanchez-Gracia A."/>
            <person name="Schaack S."/>
            <person name="Shukla A."/>
            <person name="Tetreau G."/>
            <person name="Wang Y."/>
            <person name="Xiong G.H."/>
            <person name="Traut W."/>
            <person name="Walsh T.K."/>
            <person name="Worley K.C."/>
            <person name="Wu D."/>
            <person name="Wu W."/>
            <person name="Wu Y.Q."/>
            <person name="Zhang X."/>
            <person name="Zou Z."/>
            <person name="Zucker H."/>
            <person name="Briscoe A.D."/>
            <person name="Burmester T."/>
            <person name="Clem R.J."/>
            <person name="Feyereisen R."/>
            <person name="Grimmelikhuijzen C.J.P."/>
            <person name="Hamodrakas S.J."/>
            <person name="Hansson B.S."/>
            <person name="Huguet E."/>
            <person name="Jermiin L.S."/>
            <person name="Lan Q."/>
            <person name="Lehman H.K."/>
            <person name="Lorenzen M."/>
            <person name="Merzendorfer H."/>
            <person name="Michalopoulos I."/>
            <person name="Morton D.B."/>
            <person name="Muthukrishnan S."/>
            <person name="Oakeshott J.G."/>
            <person name="Palmer W."/>
            <person name="Park Y."/>
            <person name="Passarelli A.L."/>
            <person name="Rozas J."/>
            <person name="Schwartz L.M."/>
            <person name="Smith W."/>
            <person name="Southgate A."/>
            <person name="Vilcinskas A."/>
            <person name="Vogt R."/>
            <person name="Wang P."/>
            <person name="Werren J."/>
            <person name="Yu X.Q."/>
            <person name="Zhou J.J."/>
            <person name="Brown S.J."/>
            <person name="Scherer S.E."/>
            <person name="Richards S."/>
            <person name="Blissard G.W."/>
        </authorList>
    </citation>
    <scope>NUCLEOTIDE SEQUENCE</scope>
</reference>
<gene>
    <name evidence="1" type="ORF">O3G_MSEX005529</name>
</gene>
<dbReference type="EMBL" id="JH668358">
    <property type="protein sequence ID" value="KAG6448476.1"/>
    <property type="molecule type" value="Genomic_DNA"/>
</dbReference>
<proteinExistence type="predicted"/>
<comment type="caution">
    <text evidence="1">The sequence shown here is derived from an EMBL/GenBank/DDBJ whole genome shotgun (WGS) entry which is preliminary data.</text>
</comment>
<dbReference type="AlphaFoldDB" id="A0A922CJN2"/>
<reference evidence="1" key="2">
    <citation type="submission" date="2020-12" db="EMBL/GenBank/DDBJ databases">
        <authorList>
            <person name="Kanost M."/>
        </authorList>
    </citation>
    <scope>NUCLEOTIDE SEQUENCE</scope>
</reference>
<protein>
    <submittedName>
        <fullName evidence="1">Uncharacterized protein</fullName>
    </submittedName>
</protein>
<dbReference type="Proteomes" id="UP000791440">
    <property type="component" value="Unassembled WGS sequence"/>
</dbReference>